<dbReference type="Gene3D" id="3.40.50.410">
    <property type="entry name" value="von Willebrand factor, type A domain"/>
    <property type="match status" value="1"/>
</dbReference>
<accession>A0A6N3GVC6</accession>
<dbReference type="InterPro" id="IPR002035">
    <property type="entry name" value="VWF_A"/>
</dbReference>
<dbReference type="RefSeq" id="WP_156627927.1">
    <property type="nucleotide sequence ID" value="NZ_CACRTO010000049.1"/>
</dbReference>
<dbReference type="AlphaFoldDB" id="A0A6N3GVC6"/>
<dbReference type="PANTHER" id="PTHR10579">
    <property type="entry name" value="CALCIUM-ACTIVATED CHLORIDE CHANNEL REGULATOR"/>
    <property type="match status" value="1"/>
</dbReference>
<organism evidence="2">
    <name type="scientific">Clostridium tertium</name>
    <dbReference type="NCBI Taxonomy" id="1559"/>
    <lineage>
        <taxon>Bacteria</taxon>
        <taxon>Bacillati</taxon>
        <taxon>Bacillota</taxon>
        <taxon>Clostridia</taxon>
        <taxon>Eubacteriales</taxon>
        <taxon>Clostridiaceae</taxon>
        <taxon>Clostridium</taxon>
    </lineage>
</organism>
<dbReference type="CDD" id="cd00198">
    <property type="entry name" value="vWFA"/>
    <property type="match status" value="1"/>
</dbReference>
<protein>
    <submittedName>
        <fullName evidence="2">von Willebrand factor type A domain protein</fullName>
    </submittedName>
</protein>
<feature type="domain" description="VWFA" evidence="1">
    <location>
        <begin position="88"/>
        <end position="378"/>
    </location>
</feature>
<proteinExistence type="predicted"/>
<dbReference type="PANTHER" id="PTHR10579:SF43">
    <property type="entry name" value="ZINC FINGER (C3HC4-TYPE RING FINGER) FAMILY PROTEIN"/>
    <property type="match status" value="1"/>
</dbReference>
<dbReference type="SMART" id="SM00327">
    <property type="entry name" value="VWA"/>
    <property type="match status" value="1"/>
</dbReference>
<dbReference type="SUPFAM" id="SSF53300">
    <property type="entry name" value="vWA-like"/>
    <property type="match status" value="1"/>
</dbReference>
<evidence type="ECO:0000313" key="2">
    <source>
        <dbReference type="EMBL" id="VYU68494.1"/>
    </source>
</evidence>
<dbReference type="PROSITE" id="PS50234">
    <property type="entry name" value="VWFA"/>
    <property type="match status" value="1"/>
</dbReference>
<name>A0A6N3GVC6_9CLOT</name>
<dbReference type="Pfam" id="PF13519">
    <property type="entry name" value="VWA_2"/>
    <property type="match status" value="1"/>
</dbReference>
<sequence length="642" mass="71089">MFKNKKNKIISFLICFLFIVSLISIKTSKVEADDVVRTEPSFELRYTVGQDVEGSPNTKMVSGIVNNDITISGEITGRDFQLDYPEKELVLVLDVSESMNESVKGSSDNCKLDSKGLCKTHKDANDPSKGAANHPAKYENTKINKLKDAAKEFINTLNNGKDGIQSVKKLKIAMVSYNSNGSSVLTNGFIDSSNATELNTAINKLEVSKDKNVKNGTNTGEGLRKALYLLNKDNTKANKSIVLMSDGLPTYCTVVDTNLIDKDGKKVPNYYKDITTEKAGVIWNSGSGLSDVYGFDLGYAKEMAKIVKENNYKVYSIGYGLNDSGNKNLRSLHSEMLQTPMPDNNNNDESFGYYKANDKIDSSGNGKNYAIYDVFKKIADDLVKEYNLMDSKLEMTGIEDSIFTLSILDHKINLSGLKYIIKEKTATKIIYSLEKPVTFSYTINSDKVLVNEALYKSININYKWNSGNKTADLDKYILVNLSTEAQRLTHGLYNGFENGHPIIDENGGKEFNVTPGATYNFGSSFILNVKNIDVVLDIDENIIVNKDDIEAYKVENGKLVKLTSTEVSKVTSGTNSYNIKLNGDKDGITNTTEILIVYKGVVKSDINAKISLTNNITISKSSKKVYMTTPSIKDEPKLPDLF</sequence>
<evidence type="ECO:0000259" key="1">
    <source>
        <dbReference type="PROSITE" id="PS50234"/>
    </source>
</evidence>
<gene>
    <name evidence="2" type="ORF">CTLFYP3_00140</name>
</gene>
<dbReference type="InterPro" id="IPR036465">
    <property type="entry name" value="vWFA_dom_sf"/>
</dbReference>
<dbReference type="EMBL" id="CACRTO010000049">
    <property type="protein sequence ID" value="VYU68494.1"/>
    <property type="molecule type" value="Genomic_DNA"/>
</dbReference>
<reference evidence="2" key="1">
    <citation type="submission" date="2019-11" db="EMBL/GenBank/DDBJ databases">
        <authorList>
            <person name="Feng L."/>
        </authorList>
    </citation>
    <scope>NUCLEOTIDE SEQUENCE</scope>
    <source>
        <strain evidence="2">CTertiumLFYP3</strain>
    </source>
</reference>
<dbReference type="InterPro" id="IPR051266">
    <property type="entry name" value="CLCR"/>
</dbReference>